<feature type="compositionally biased region" description="Pro residues" evidence="1">
    <location>
        <begin position="170"/>
        <end position="186"/>
    </location>
</feature>
<reference evidence="3 4" key="1">
    <citation type="submission" date="2023-11" db="EMBL/GenBank/DDBJ databases">
        <title>Arctic aerobic anoxygenic photoheterotroph Sediminicoccus rosea KRV36 adapts its photosynthesis to long days of polar summer.</title>
        <authorList>
            <person name="Tomasch J."/>
            <person name="Kopejtka K."/>
            <person name="Bily T."/>
            <person name="Gardiner A.T."/>
            <person name="Gardian Z."/>
            <person name="Shivaramu S."/>
            <person name="Koblizek M."/>
            <person name="Engelhardt F."/>
            <person name="Kaftan D."/>
        </authorList>
    </citation>
    <scope>NUCLEOTIDE SEQUENCE [LARGE SCALE GENOMIC DNA]</scope>
    <source>
        <strain evidence="3 4">R-30</strain>
    </source>
</reference>
<feature type="transmembrane region" description="Helical" evidence="2">
    <location>
        <begin position="139"/>
        <end position="161"/>
    </location>
</feature>
<dbReference type="PRINTS" id="PR01217">
    <property type="entry name" value="PRICHEXTENSN"/>
</dbReference>
<dbReference type="Gene3D" id="1.25.40.10">
    <property type="entry name" value="Tetratricopeptide repeat domain"/>
    <property type="match status" value="1"/>
</dbReference>
<keyword evidence="4" id="KW-1185">Reference proteome</keyword>
<organism evidence="3 4">
    <name type="scientific">Sediminicoccus rosea</name>
    <dbReference type="NCBI Taxonomy" id="1225128"/>
    <lineage>
        <taxon>Bacteria</taxon>
        <taxon>Pseudomonadati</taxon>
        <taxon>Pseudomonadota</taxon>
        <taxon>Alphaproteobacteria</taxon>
        <taxon>Acetobacterales</taxon>
        <taxon>Roseomonadaceae</taxon>
        <taxon>Sediminicoccus</taxon>
    </lineage>
</organism>
<evidence type="ECO:0008006" key="5">
    <source>
        <dbReference type="Google" id="ProtNLM"/>
    </source>
</evidence>
<evidence type="ECO:0000313" key="4">
    <source>
        <dbReference type="Proteomes" id="UP001305521"/>
    </source>
</evidence>
<sequence length="319" mass="33412">MGPAAAKSGYRIHREGYQSSNLGQRGWQVSEEVLHPIAVEPEGEEIVFILGPRITRHMEPGPVHLVLPGLGETGLFWPETIEVFDGELPPDPVIPAERPVPPPAPTPDAPPVPRPVPPPAASSPPPPAAPPAPARGAPVALWGGLGLLLLLAAGGGAWWLWGRDAPPAAPLAPPQAAPTVPPPARPAQPQAAVWPDGTDDLALRDVVGRAADAAAIFAVALRRQAAGRHDDALVLLEEAAARGHAPAMTALGRLYDPIGFQPGRPFRTPDPRAAARQYAEAERAGDPAALPLRAALRAWLQQQADAGQASAATTLREFW</sequence>
<feature type="compositionally biased region" description="Pro residues" evidence="1">
    <location>
        <begin position="89"/>
        <end position="133"/>
    </location>
</feature>
<evidence type="ECO:0000256" key="1">
    <source>
        <dbReference type="SAM" id="MobiDB-lite"/>
    </source>
</evidence>
<keyword evidence="2" id="KW-0812">Transmembrane</keyword>
<dbReference type="InterPro" id="IPR011990">
    <property type="entry name" value="TPR-like_helical_dom_sf"/>
</dbReference>
<accession>A0ABZ0PI62</accession>
<evidence type="ECO:0000313" key="3">
    <source>
        <dbReference type="EMBL" id="WPB85409.1"/>
    </source>
</evidence>
<proteinExistence type="predicted"/>
<dbReference type="SUPFAM" id="SSF81901">
    <property type="entry name" value="HCP-like"/>
    <property type="match status" value="1"/>
</dbReference>
<evidence type="ECO:0000256" key="2">
    <source>
        <dbReference type="SAM" id="Phobius"/>
    </source>
</evidence>
<name>A0ABZ0PI62_9PROT</name>
<dbReference type="EMBL" id="CP137852">
    <property type="protein sequence ID" value="WPB85409.1"/>
    <property type="molecule type" value="Genomic_DNA"/>
</dbReference>
<dbReference type="Proteomes" id="UP001305521">
    <property type="component" value="Chromosome"/>
</dbReference>
<feature type="region of interest" description="Disordered" evidence="1">
    <location>
        <begin position="170"/>
        <end position="192"/>
    </location>
</feature>
<dbReference type="RefSeq" id="WP_318649378.1">
    <property type="nucleotide sequence ID" value="NZ_CP137852.1"/>
</dbReference>
<feature type="region of interest" description="Disordered" evidence="1">
    <location>
        <begin position="87"/>
        <end position="135"/>
    </location>
</feature>
<gene>
    <name evidence="3" type="ORF">R9Z33_00720</name>
</gene>
<keyword evidence="2" id="KW-1133">Transmembrane helix</keyword>
<protein>
    <recommendedName>
        <fullName evidence="5">Sel1 repeat-containing protein</fullName>
    </recommendedName>
</protein>
<keyword evidence="2" id="KW-0472">Membrane</keyword>